<dbReference type="Pfam" id="PF13304">
    <property type="entry name" value="AAA_21"/>
    <property type="match status" value="1"/>
</dbReference>
<dbReference type="InterPro" id="IPR003593">
    <property type="entry name" value="AAA+_ATPase"/>
</dbReference>
<gene>
    <name evidence="2" type="ORF">JOF48_000544</name>
</gene>
<dbReference type="InterPro" id="IPR038729">
    <property type="entry name" value="Rad50/SbcC_AAA"/>
</dbReference>
<name>A0ABS4YSJ2_9MICC</name>
<sequence length="552" mass="60459">MPGVNLSTAEKSLQKKWDAPSYKANYLRSIQIKPLDAEAKVTGIRGIQDITVEFNYPVSVIVGPNGCGKSTILNIAALSYKGLRFTPTSRTSPGYRFPDFFCSTRNEDQPQNFSITWKYVTKSNQDKQTVMQRKSTSRWMRYERRHDAEVIHLGLSRISSWSESPSHKRAFISEKSPQATVHSDWVSSSMSKIFSREYSNSSSLAAGKFVVPQLQRHSGNRYSGFNMGTGEAATLSILSEISNCPKGTLVLIEEIEMAIHPSAQAKFAQVLIDRALEEDLQIICTSHSRWFIDALPRQARLLIQVNGDSHTCIPNVTTRFAESSLAGKFQSELLVICEDPVGAALVEASLPMVTKNRIDIVACGSKHELSIAAAYARRANENIPILIVWDGDATNAEIRDASSRANGGKGLDGAPRIEWTRIGPPQIMESNYVHSKTDAPEIVIKDGILADYKAVARVAGMLGGEATDVREIIQSAAIGVGDHHNLSYDIGQRTGHASEYITQILAKCYVESVQRSVKADLPVTTSINSILEHGCGQFISPGGIDEGSTKIG</sequence>
<proteinExistence type="predicted"/>
<dbReference type="Proteomes" id="UP000711614">
    <property type="component" value="Unassembled WGS sequence"/>
</dbReference>
<protein>
    <submittedName>
        <fullName evidence="2">ATPase</fullName>
    </submittedName>
</protein>
<evidence type="ECO:0000259" key="1">
    <source>
        <dbReference type="SMART" id="SM00382"/>
    </source>
</evidence>
<accession>A0ABS4YSJ2</accession>
<feature type="domain" description="AAA+ ATPase" evidence="1">
    <location>
        <begin position="55"/>
        <end position="308"/>
    </location>
</feature>
<dbReference type="PANTHER" id="PTHR43581:SF4">
    <property type="entry name" value="ATP_GTP PHOSPHATASE"/>
    <property type="match status" value="1"/>
</dbReference>
<reference evidence="2 3" key="1">
    <citation type="submission" date="2021-03" db="EMBL/GenBank/DDBJ databases">
        <title>Sequencing the genomes of 1000 actinobacteria strains.</title>
        <authorList>
            <person name="Klenk H.-P."/>
        </authorList>
    </citation>
    <scope>NUCLEOTIDE SEQUENCE [LARGE SCALE GENOMIC DNA]</scope>
    <source>
        <strain evidence="2 3">DSM 16005</strain>
    </source>
</reference>
<dbReference type="SMART" id="SM00382">
    <property type="entry name" value="AAA"/>
    <property type="match status" value="1"/>
</dbReference>
<dbReference type="Gene3D" id="3.40.50.300">
    <property type="entry name" value="P-loop containing nucleotide triphosphate hydrolases"/>
    <property type="match status" value="1"/>
</dbReference>
<keyword evidence="3" id="KW-1185">Reference proteome</keyword>
<dbReference type="InterPro" id="IPR027417">
    <property type="entry name" value="P-loop_NTPase"/>
</dbReference>
<dbReference type="PANTHER" id="PTHR43581">
    <property type="entry name" value="ATP/GTP PHOSPHATASE"/>
    <property type="match status" value="1"/>
</dbReference>
<comment type="caution">
    <text evidence="2">The sequence shown here is derived from an EMBL/GenBank/DDBJ whole genome shotgun (WGS) entry which is preliminary data.</text>
</comment>
<dbReference type="SUPFAM" id="SSF52540">
    <property type="entry name" value="P-loop containing nucleoside triphosphate hydrolases"/>
    <property type="match status" value="1"/>
</dbReference>
<evidence type="ECO:0000313" key="2">
    <source>
        <dbReference type="EMBL" id="MBP2411745.1"/>
    </source>
</evidence>
<dbReference type="Pfam" id="PF13476">
    <property type="entry name" value="AAA_23"/>
    <property type="match status" value="1"/>
</dbReference>
<organism evidence="2 3">
    <name type="scientific">Arthrobacter stackebrandtii</name>
    <dbReference type="NCBI Taxonomy" id="272161"/>
    <lineage>
        <taxon>Bacteria</taxon>
        <taxon>Bacillati</taxon>
        <taxon>Actinomycetota</taxon>
        <taxon>Actinomycetes</taxon>
        <taxon>Micrococcales</taxon>
        <taxon>Micrococcaceae</taxon>
        <taxon>Arthrobacter</taxon>
    </lineage>
</organism>
<evidence type="ECO:0000313" key="3">
    <source>
        <dbReference type="Proteomes" id="UP000711614"/>
    </source>
</evidence>
<dbReference type="InterPro" id="IPR051396">
    <property type="entry name" value="Bact_Antivir_Def_Nuclease"/>
</dbReference>
<dbReference type="EMBL" id="JAGIOI010000001">
    <property type="protein sequence ID" value="MBP2411745.1"/>
    <property type="molecule type" value="Genomic_DNA"/>
</dbReference>
<dbReference type="RefSeq" id="WP_209677066.1">
    <property type="nucleotide sequence ID" value="NZ_JAGIOI010000001.1"/>
</dbReference>
<dbReference type="InterPro" id="IPR003959">
    <property type="entry name" value="ATPase_AAA_core"/>
</dbReference>